<feature type="transmembrane region" description="Helical" evidence="6">
    <location>
        <begin position="323"/>
        <end position="347"/>
    </location>
</feature>
<feature type="transmembrane region" description="Helical" evidence="6">
    <location>
        <begin position="397"/>
        <end position="420"/>
    </location>
</feature>
<evidence type="ECO:0000256" key="2">
    <source>
        <dbReference type="ARBA" id="ARBA00022692"/>
    </source>
</evidence>
<dbReference type="GO" id="GO:0015385">
    <property type="term" value="F:sodium:proton antiporter activity"/>
    <property type="evidence" value="ECO:0007669"/>
    <property type="project" value="InterPro"/>
</dbReference>
<keyword evidence="4 6" id="KW-0472">Membrane</keyword>
<dbReference type="GO" id="GO:0120029">
    <property type="term" value="P:proton export across plasma membrane"/>
    <property type="evidence" value="ECO:0007669"/>
    <property type="project" value="InterPro"/>
</dbReference>
<dbReference type="GO" id="GO:0042391">
    <property type="term" value="P:regulation of membrane potential"/>
    <property type="evidence" value="ECO:0007669"/>
    <property type="project" value="InterPro"/>
</dbReference>
<dbReference type="PANTHER" id="PTHR31382">
    <property type="entry name" value="NA(+)/H(+) ANTIPORTER"/>
    <property type="match status" value="1"/>
</dbReference>
<feature type="transmembrane region" description="Helical" evidence="6">
    <location>
        <begin position="6"/>
        <end position="26"/>
    </location>
</feature>
<evidence type="ECO:0000313" key="9">
    <source>
        <dbReference type="Proteomes" id="UP000002489"/>
    </source>
</evidence>
<comment type="subcellular location">
    <subcellularLocation>
        <location evidence="1">Membrane</location>
        <topology evidence="1">Multi-pass membrane protein</topology>
    </subcellularLocation>
</comment>
<dbReference type="AlphaFoldDB" id="A0A0D2YA29"/>
<proteinExistence type="predicted"/>
<dbReference type="InterPro" id="IPR004712">
    <property type="entry name" value="Na+/H+_antiporter_fungi"/>
</dbReference>
<dbReference type="GO" id="GO:0005886">
    <property type="term" value="C:plasma membrane"/>
    <property type="evidence" value="ECO:0007669"/>
    <property type="project" value="InterPro"/>
</dbReference>
<reference evidence="9" key="1">
    <citation type="journal article" date="2012" name="Mol. Plant Microbe Interact.">
        <title>A highly conserved effector in Fusarium oxysporum is required for full virulence on Arabidopsis.</title>
        <authorList>
            <person name="Thatcher L.F."/>
            <person name="Gardiner D.M."/>
            <person name="Kazan K."/>
            <person name="Manners J."/>
        </authorList>
    </citation>
    <scope>NUCLEOTIDE SEQUENCE [LARGE SCALE GENOMIC DNA]</scope>
    <source>
        <strain evidence="9">Fo5176</strain>
    </source>
</reference>
<name>A0A0D2YA29_FUSOF</name>
<dbReference type="InterPro" id="IPR006153">
    <property type="entry name" value="Cation/H_exchanger_TM"/>
</dbReference>
<accession>A0A0D2YA29</accession>
<sequence>MPVLNLSELNIVLGVLGGFMALYGIISVKIKQSWYLGEALPAMVFGIILGPVSAKFLDSERWGSAEPGQTEDIALLVIAGYSLPAKYNVTRWKELLMCLLPIMTLMWLLTTGCILATIPKLSLLAALALASCVTCTDPVLSQAVAKGPFADKYVSRHLREIISSEAGANDGFAAHLAVRASEEVGRLGGGIGEAMKNWVVETWLYYVAMGIAYGAVVGFTSCKAIKYPMRRGWVDEESYLLFPAALGLFIIGTTGAIGTNDLVACTVAGNMLNWDGEFLAETHRRHDEVNHCIDVLLNFGGFMFIGIVLPWESFHDPDGTGVTLPRLIGLGFMVLAFRRIPAILLLYKAMPAVVKDYKEALFMGYFGPIGVGAVFYLEHMKHLFPHPEDADQEERDLLAALGPVIYFLVFFSIVVHGLSIPLLDFVYRKRGVEPIQDDAISIRRKSFTSATPVNAIAADEDNFIAFNRFSRPVDENGILPGEIPPAVLARNEFAVFSGDHSSEDDEREREEQEKRRQRRTIQYMV</sequence>
<evidence type="ECO:0000313" key="8">
    <source>
        <dbReference type="EnsemblFungi" id="FOXG_13150P0"/>
    </source>
</evidence>
<feature type="region of interest" description="Disordered" evidence="5">
    <location>
        <begin position="498"/>
        <end position="525"/>
    </location>
</feature>
<feature type="transmembrane region" description="Helical" evidence="6">
    <location>
        <begin position="96"/>
        <end position="118"/>
    </location>
</feature>
<organism evidence="8 9">
    <name type="scientific">Fusarium oxysporum (strain Fo5176)</name>
    <name type="common">Fusarium vascular wilt</name>
    <dbReference type="NCBI Taxonomy" id="660025"/>
    <lineage>
        <taxon>Eukaryota</taxon>
        <taxon>Fungi</taxon>
        <taxon>Dikarya</taxon>
        <taxon>Ascomycota</taxon>
        <taxon>Pezizomycotina</taxon>
        <taxon>Sordariomycetes</taxon>
        <taxon>Hypocreomycetidae</taxon>
        <taxon>Hypocreales</taxon>
        <taxon>Nectriaceae</taxon>
        <taxon>Fusarium</taxon>
        <taxon>Fusarium oxysporum species complex</taxon>
    </lineage>
</organism>
<evidence type="ECO:0000256" key="1">
    <source>
        <dbReference type="ARBA" id="ARBA00004141"/>
    </source>
</evidence>
<dbReference type="EnsemblFungi" id="FOXG_13150T0">
    <property type="protein sequence ID" value="FOXG_13150P0"/>
    <property type="gene ID" value="FOXG_13150"/>
</dbReference>
<dbReference type="GO" id="GO:0036376">
    <property type="term" value="P:sodium ion export across plasma membrane"/>
    <property type="evidence" value="ECO:0007669"/>
    <property type="project" value="InterPro"/>
</dbReference>
<dbReference type="PANTHER" id="PTHR31382:SF3">
    <property type="entry name" value="SODIUM ION_PROTON EXCHANGER (EUROFUNG)"/>
    <property type="match status" value="1"/>
</dbReference>
<evidence type="ECO:0000259" key="7">
    <source>
        <dbReference type="Pfam" id="PF00999"/>
    </source>
</evidence>
<evidence type="ECO:0000256" key="4">
    <source>
        <dbReference type="ARBA" id="ARBA00023136"/>
    </source>
</evidence>
<keyword evidence="3 6" id="KW-1133">Transmembrane helix</keyword>
<feature type="transmembrane region" description="Helical" evidence="6">
    <location>
        <begin position="203"/>
        <end position="222"/>
    </location>
</feature>
<protein>
    <recommendedName>
        <fullName evidence="7">Cation/H+ exchanger transmembrane domain-containing protein</fullName>
    </recommendedName>
</protein>
<dbReference type="Proteomes" id="UP000002489">
    <property type="component" value="Unassembled WGS sequence"/>
</dbReference>
<feature type="transmembrane region" description="Helical" evidence="6">
    <location>
        <begin position="359"/>
        <end position="377"/>
    </location>
</feature>
<evidence type="ECO:0000256" key="3">
    <source>
        <dbReference type="ARBA" id="ARBA00022989"/>
    </source>
</evidence>
<reference evidence="8" key="2">
    <citation type="submission" date="2025-08" db="UniProtKB">
        <authorList>
            <consortium name="EnsemblFungi"/>
        </authorList>
    </citation>
    <scope>IDENTIFICATION</scope>
    <source>
        <strain evidence="8">4287 / CBS 123668 / FGSC 9935 / NRRL 34936</strain>
    </source>
</reference>
<dbReference type="Pfam" id="PF00999">
    <property type="entry name" value="Na_H_Exchanger"/>
    <property type="match status" value="1"/>
</dbReference>
<evidence type="ECO:0000256" key="5">
    <source>
        <dbReference type="SAM" id="MobiDB-lite"/>
    </source>
</evidence>
<evidence type="ECO:0000256" key="6">
    <source>
        <dbReference type="SAM" id="Phobius"/>
    </source>
</evidence>
<feature type="domain" description="Cation/H+ exchanger transmembrane" evidence="7">
    <location>
        <begin position="26"/>
        <end position="422"/>
    </location>
</feature>
<keyword evidence="2 6" id="KW-0812">Transmembrane</keyword>